<feature type="region of interest" description="Disordered" evidence="8">
    <location>
        <begin position="324"/>
        <end position="343"/>
    </location>
</feature>
<accession>A0A8H7UH23</accession>
<keyword evidence="3 6" id="KW-0547">Nucleotide-binding</keyword>
<dbReference type="FunFam" id="3.30.200.20:FF:000354">
    <property type="entry name" value="AGC/YANK protein kinase"/>
    <property type="match status" value="1"/>
</dbReference>
<proteinExistence type="inferred from homology"/>
<keyword evidence="4" id="KW-0418">Kinase</keyword>
<name>A0A8H7UH23_9FUNG</name>
<dbReference type="PANTHER" id="PTHR24355:SF30">
    <property type="entry name" value="SERINE_THREONINE-PROTEIN KINASE 32B ISOFORM X1"/>
    <property type="match status" value="1"/>
</dbReference>
<evidence type="ECO:0000256" key="3">
    <source>
        <dbReference type="ARBA" id="ARBA00022741"/>
    </source>
</evidence>
<dbReference type="InterPro" id="IPR008271">
    <property type="entry name" value="Ser/Thr_kinase_AS"/>
</dbReference>
<evidence type="ECO:0000256" key="6">
    <source>
        <dbReference type="PROSITE-ProRule" id="PRU10141"/>
    </source>
</evidence>
<evidence type="ECO:0000259" key="10">
    <source>
        <dbReference type="PROSITE" id="PS51285"/>
    </source>
</evidence>
<dbReference type="Proteomes" id="UP000612746">
    <property type="component" value="Unassembled WGS sequence"/>
</dbReference>
<evidence type="ECO:0000313" key="12">
    <source>
        <dbReference type="Proteomes" id="UP000612746"/>
    </source>
</evidence>
<reference evidence="11" key="1">
    <citation type="submission" date="2020-12" db="EMBL/GenBank/DDBJ databases">
        <title>Metabolic potential, ecology and presence of endohyphal bacteria is reflected in genomic diversity of Mucoromycotina.</title>
        <authorList>
            <person name="Muszewska A."/>
            <person name="Okrasinska A."/>
            <person name="Steczkiewicz K."/>
            <person name="Drgas O."/>
            <person name="Orlowska M."/>
            <person name="Perlinska-Lenart U."/>
            <person name="Aleksandrzak-Piekarczyk T."/>
            <person name="Szatraj K."/>
            <person name="Zielenkiewicz U."/>
            <person name="Pilsyk S."/>
            <person name="Malc E."/>
            <person name="Mieczkowski P."/>
            <person name="Kruszewska J.S."/>
            <person name="Biernat P."/>
            <person name="Pawlowska J."/>
        </authorList>
    </citation>
    <scope>NUCLEOTIDE SEQUENCE</scope>
    <source>
        <strain evidence="11">WA0000051536</strain>
    </source>
</reference>
<keyword evidence="2" id="KW-0808">Transferase</keyword>
<dbReference type="CDD" id="cd05578">
    <property type="entry name" value="STKc_Yank1"/>
    <property type="match status" value="1"/>
</dbReference>
<dbReference type="PROSITE" id="PS51285">
    <property type="entry name" value="AGC_KINASE_CTER"/>
    <property type="match status" value="1"/>
</dbReference>
<dbReference type="PANTHER" id="PTHR24355">
    <property type="entry name" value="G PROTEIN-COUPLED RECEPTOR KINASE/RIBOSOMAL PROTEIN S6 KINASE"/>
    <property type="match status" value="1"/>
</dbReference>
<comment type="similarity">
    <text evidence="7">Belongs to the protein kinase superfamily.</text>
</comment>
<evidence type="ECO:0000313" key="11">
    <source>
        <dbReference type="EMBL" id="KAG2181447.1"/>
    </source>
</evidence>
<dbReference type="SMART" id="SM00220">
    <property type="entry name" value="S_TKc"/>
    <property type="match status" value="1"/>
</dbReference>
<dbReference type="GO" id="GO:0009966">
    <property type="term" value="P:regulation of signal transduction"/>
    <property type="evidence" value="ECO:0007669"/>
    <property type="project" value="TreeGrafter"/>
</dbReference>
<dbReference type="InterPro" id="IPR000719">
    <property type="entry name" value="Prot_kinase_dom"/>
</dbReference>
<dbReference type="Gene3D" id="1.10.510.10">
    <property type="entry name" value="Transferase(Phosphotransferase) domain 1"/>
    <property type="match status" value="1"/>
</dbReference>
<dbReference type="OrthoDB" id="354826at2759"/>
<comment type="caution">
    <text evidence="11">The sequence shown here is derived from an EMBL/GenBank/DDBJ whole genome shotgun (WGS) entry which is preliminary data.</text>
</comment>
<evidence type="ECO:0000256" key="7">
    <source>
        <dbReference type="RuleBase" id="RU000304"/>
    </source>
</evidence>
<evidence type="ECO:0000256" key="4">
    <source>
        <dbReference type="ARBA" id="ARBA00022777"/>
    </source>
</evidence>
<organism evidence="11 12">
    <name type="scientific">Umbelopsis vinacea</name>
    <dbReference type="NCBI Taxonomy" id="44442"/>
    <lineage>
        <taxon>Eukaryota</taxon>
        <taxon>Fungi</taxon>
        <taxon>Fungi incertae sedis</taxon>
        <taxon>Mucoromycota</taxon>
        <taxon>Mucoromycotina</taxon>
        <taxon>Umbelopsidomycetes</taxon>
        <taxon>Umbelopsidales</taxon>
        <taxon>Umbelopsidaceae</taxon>
        <taxon>Umbelopsis</taxon>
    </lineage>
</organism>
<dbReference type="GO" id="GO:0001664">
    <property type="term" value="F:G protein-coupled receptor binding"/>
    <property type="evidence" value="ECO:0007669"/>
    <property type="project" value="TreeGrafter"/>
</dbReference>
<dbReference type="PROSITE" id="PS00107">
    <property type="entry name" value="PROTEIN_KINASE_ATP"/>
    <property type="match status" value="1"/>
</dbReference>
<evidence type="ECO:0000259" key="9">
    <source>
        <dbReference type="PROSITE" id="PS50011"/>
    </source>
</evidence>
<dbReference type="InterPro" id="IPR017441">
    <property type="entry name" value="Protein_kinase_ATP_BS"/>
</dbReference>
<dbReference type="SUPFAM" id="SSF56112">
    <property type="entry name" value="Protein kinase-like (PK-like)"/>
    <property type="match status" value="1"/>
</dbReference>
<evidence type="ECO:0000256" key="1">
    <source>
        <dbReference type="ARBA" id="ARBA00022527"/>
    </source>
</evidence>
<dbReference type="Pfam" id="PF00069">
    <property type="entry name" value="Pkinase"/>
    <property type="match status" value="1"/>
</dbReference>
<dbReference type="EMBL" id="JAEPRA010000008">
    <property type="protein sequence ID" value="KAG2181447.1"/>
    <property type="molecule type" value="Genomic_DNA"/>
</dbReference>
<dbReference type="GO" id="GO:0007186">
    <property type="term" value="P:G protein-coupled receptor signaling pathway"/>
    <property type="evidence" value="ECO:0007669"/>
    <property type="project" value="TreeGrafter"/>
</dbReference>
<dbReference type="Gene3D" id="3.30.200.20">
    <property type="entry name" value="Phosphorylase Kinase, domain 1"/>
    <property type="match status" value="1"/>
</dbReference>
<feature type="domain" description="Protein kinase" evidence="9">
    <location>
        <begin position="23"/>
        <end position="283"/>
    </location>
</feature>
<dbReference type="GO" id="GO:0004703">
    <property type="term" value="F:G protein-coupled receptor kinase activity"/>
    <property type="evidence" value="ECO:0007669"/>
    <property type="project" value="TreeGrafter"/>
</dbReference>
<keyword evidence="12" id="KW-1185">Reference proteome</keyword>
<keyword evidence="5 6" id="KW-0067">ATP-binding</keyword>
<evidence type="ECO:0000256" key="8">
    <source>
        <dbReference type="SAM" id="MobiDB-lite"/>
    </source>
</evidence>
<dbReference type="PROSITE" id="PS00108">
    <property type="entry name" value="PROTEIN_KINASE_ST"/>
    <property type="match status" value="1"/>
</dbReference>
<sequence>MGAVCCRGEDIDYDREDVHLSHFNLLRAIGKGSFGKVRIVQHKGTKQIYALKYINKNKCIKMHAVQNILSERKLLEHIEHPHIVNLRYAFQDEENMFMVLDVMLGGDLRFHLDRLGCFRENQVRFIVAELALAIHYLHTHHIIHRDIKPDNILLDDKGHAHLSDFNIAFRCKEGSIMYSVAGSMAYMAPELLMKRGYNTAIDWWSLGATAYELLFGKRPFRGNSNDAISKAIAYEELKYPDNAHDILSPECIDVIARLMCKDPRNRLGVGQDGFSQLITHAWFRDTDWKQVEQKTLDPPFCPDNKKANFDVVHELEELLLEDSPLKSRRRKKPTDTNISSHHRSFSQQWTADQCRDLIHMEAKFLDYDFTKHSVTQSDLRLGTEPSGVNEVSGNMGNARGHALNAVTDQAKSDGLTVETTKDIHLESLKFY</sequence>
<protein>
    <submittedName>
        <fullName evidence="11">Uncharacterized protein</fullName>
    </submittedName>
</protein>
<feature type="binding site" evidence="6">
    <location>
        <position position="52"/>
    </location>
    <ligand>
        <name>ATP</name>
        <dbReference type="ChEBI" id="CHEBI:30616"/>
    </ligand>
</feature>
<feature type="domain" description="AGC-kinase C-terminal" evidence="10">
    <location>
        <begin position="284"/>
        <end position="379"/>
    </location>
</feature>
<dbReference type="FunFam" id="1.10.510.10:FF:000469">
    <property type="entry name" value="Serine/threonine-protein kinase 32B"/>
    <property type="match status" value="1"/>
</dbReference>
<dbReference type="InterPro" id="IPR011009">
    <property type="entry name" value="Kinase-like_dom_sf"/>
</dbReference>
<keyword evidence="1 7" id="KW-0723">Serine/threonine-protein kinase</keyword>
<dbReference type="AlphaFoldDB" id="A0A8H7UH23"/>
<gene>
    <name evidence="11" type="ORF">INT44_008260</name>
</gene>
<dbReference type="GO" id="GO:0005524">
    <property type="term" value="F:ATP binding"/>
    <property type="evidence" value="ECO:0007669"/>
    <property type="project" value="UniProtKB-UniRule"/>
</dbReference>
<evidence type="ECO:0000256" key="2">
    <source>
        <dbReference type="ARBA" id="ARBA00022679"/>
    </source>
</evidence>
<dbReference type="InterPro" id="IPR000961">
    <property type="entry name" value="AGC-kinase_C"/>
</dbReference>
<evidence type="ECO:0000256" key="5">
    <source>
        <dbReference type="ARBA" id="ARBA00022840"/>
    </source>
</evidence>
<dbReference type="PROSITE" id="PS50011">
    <property type="entry name" value="PROTEIN_KINASE_DOM"/>
    <property type="match status" value="1"/>
</dbReference>